<evidence type="ECO:0000256" key="5">
    <source>
        <dbReference type="ARBA" id="ARBA00013198"/>
    </source>
</evidence>
<evidence type="ECO:0000256" key="6">
    <source>
        <dbReference type="ARBA" id="ARBA00020337"/>
    </source>
</evidence>
<evidence type="ECO:0000256" key="3">
    <source>
        <dbReference type="ARBA" id="ARBA00004961"/>
    </source>
</evidence>
<name>A0A1I7HTN2_9PROT</name>
<evidence type="ECO:0000256" key="1">
    <source>
        <dbReference type="ARBA" id="ARBA00000832"/>
    </source>
</evidence>
<protein>
    <recommendedName>
        <fullName evidence="6 7">6-phosphogluconolactonase</fullName>
        <shortName evidence="7">6PGL</shortName>
        <ecNumber evidence="5 7">3.1.1.31</ecNumber>
    </recommendedName>
</protein>
<dbReference type="InterPro" id="IPR039104">
    <property type="entry name" value="6PGL"/>
</dbReference>
<proteinExistence type="inferred from homology"/>
<dbReference type="PANTHER" id="PTHR11054">
    <property type="entry name" value="6-PHOSPHOGLUCONOLACTONASE"/>
    <property type="match status" value="1"/>
</dbReference>
<dbReference type="GO" id="GO:0006098">
    <property type="term" value="P:pentose-phosphate shunt"/>
    <property type="evidence" value="ECO:0007669"/>
    <property type="project" value="UniProtKB-UniPathway"/>
</dbReference>
<evidence type="ECO:0000256" key="2">
    <source>
        <dbReference type="ARBA" id="ARBA00002681"/>
    </source>
</evidence>
<evidence type="ECO:0000259" key="8">
    <source>
        <dbReference type="Pfam" id="PF01182"/>
    </source>
</evidence>
<dbReference type="EMBL" id="FPBL01000006">
    <property type="protein sequence ID" value="SFU63981.1"/>
    <property type="molecule type" value="Genomic_DNA"/>
</dbReference>
<dbReference type="InterPro" id="IPR006148">
    <property type="entry name" value="Glc/Gal-6P_isomerase"/>
</dbReference>
<dbReference type="UniPathway" id="UPA00115">
    <property type="reaction ID" value="UER00409"/>
</dbReference>
<comment type="similarity">
    <text evidence="4 7">Belongs to the glucosamine/galactosamine-6-phosphate isomerase family. 6-phosphogluconolactonase subfamily.</text>
</comment>
<evidence type="ECO:0000313" key="9">
    <source>
        <dbReference type="EMBL" id="SFU63981.1"/>
    </source>
</evidence>
<dbReference type="PANTHER" id="PTHR11054:SF0">
    <property type="entry name" value="6-PHOSPHOGLUCONOLACTONASE"/>
    <property type="match status" value="1"/>
</dbReference>
<keyword evidence="7" id="KW-0378">Hydrolase</keyword>
<feature type="domain" description="Glucosamine/galactosamine-6-phosphate isomerase" evidence="8">
    <location>
        <begin position="14"/>
        <end position="216"/>
    </location>
</feature>
<accession>A0A1I7HTN2</accession>
<dbReference type="CDD" id="cd01400">
    <property type="entry name" value="6PGL"/>
    <property type="match status" value="1"/>
</dbReference>
<evidence type="ECO:0000256" key="4">
    <source>
        <dbReference type="ARBA" id="ARBA00010662"/>
    </source>
</evidence>
<comment type="function">
    <text evidence="2 7">Hydrolysis of 6-phosphogluconolactone to 6-phosphogluconate.</text>
</comment>
<dbReference type="AlphaFoldDB" id="A0A1I7HTN2"/>
<comment type="catalytic activity">
    <reaction evidence="1 7">
        <text>6-phospho-D-glucono-1,5-lactone + H2O = 6-phospho-D-gluconate + H(+)</text>
        <dbReference type="Rhea" id="RHEA:12556"/>
        <dbReference type="ChEBI" id="CHEBI:15377"/>
        <dbReference type="ChEBI" id="CHEBI:15378"/>
        <dbReference type="ChEBI" id="CHEBI:57955"/>
        <dbReference type="ChEBI" id="CHEBI:58759"/>
        <dbReference type="EC" id="3.1.1.31"/>
    </reaction>
</comment>
<reference evidence="9 10" key="1">
    <citation type="submission" date="2016-10" db="EMBL/GenBank/DDBJ databases">
        <authorList>
            <person name="de Groot N.N."/>
        </authorList>
    </citation>
    <scope>NUCLEOTIDE SEQUENCE [LARGE SCALE GENOMIC DNA]</scope>
    <source>
        <strain evidence="9 10">Nm24</strain>
    </source>
</reference>
<sequence length="228" mass="25371">MSTNHLIERHVFNDLSSLSEALAKSAAITLRTAITQHGQASLVVPGGRTPTVYLPRLAQMNLPWQHVFVTLSDERWVESTSEQSNERLVREHFLQHMQQQPRFIPLKTKHAHPDQAVADLNTHLSRLPLPFSLIILGMGEDGHIASLFPGMTLDMNSANLCQPATPPAAPSLRISLSLRALINSSRIILVITGKEKRQLVDQLIASPDPAIPFVQLMQSRSVELFEMD</sequence>
<dbReference type="EC" id="3.1.1.31" evidence="5 7"/>
<dbReference type="OrthoDB" id="9810967at2"/>
<evidence type="ECO:0000256" key="7">
    <source>
        <dbReference type="RuleBase" id="RU365095"/>
    </source>
</evidence>
<dbReference type="RefSeq" id="WP_074928516.1">
    <property type="nucleotide sequence ID" value="NZ_FPBL01000006.1"/>
</dbReference>
<dbReference type="SUPFAM" id="SSF100950">
    <property type="entry name" value="NagB/RpiA/CoA transferase-like"/>
    <property type="match status" value="1"/>
</dbReference>
<dbReference type="InterPro" id="IPR005900">
    <property type="entry name" value="6-phosphogluconolactonase_DevB"/>
</dbReference>
<dbReference type="Pfam" id="PF01182">
    <property type="entry name" value="Glucosamine_iso"/>
    <property type="match status" value="1"/>
</dbReference>
<gene>
    <name evidence="7" type="primary">pgl</name>
    <name evidence="9" type="ORF">SAMN05216339_10614</name>
</gene>
<dbReference type="GO" id="GO:0005975">
    <property type="term" value="P:carbohydrate metabolic process"/>
    <property type="evidence" value="ECO:0007669"/>
    <property type="project" value="UniProtKB-UniRule"/>
</dbReference>
<comment type="pathway">
    <text evidence="3 7">Carbohydrate degradation; pentose phosphate pathway; D-ribulose 5-phosphate from D-glucose 6-phosphate (oxidative stage): step 2/3.</text>
</comment>
<organism evidence="9 10">
    <name type="scientific">Nitrosomonas eutropha</name>
    <dbReference type="NCBI Taxonomy" id="916"/>
    <lineage>
        <taxon>Bacteria</taxon>
        <taxon>Pseudomonadati</taxon>
        <taxon>Pseudomonadota</taxon>
        <taxon>Betaproteobacteria</taxon>
        <taxon>Nitrosomonadales</taxon>
        <taxon>Nitrosomonadaceae</taxon>
        <taxon>Nitrosomonas</taxon>
    </lineage>
</organism>
<dbReference type="InterPro" id="IPR037171">
    <property type="entry name" value="NagB/RpiA_transferase-like"/>
</dbReference>
<evidence type="ECO:0000313" key="10">
    <source>
        <dbReference type="Proteomes" id="UP000183926"/>
    </source>
</evidence>
<dbReference type="Gene3D" id="3.40.50.1360">
    <property type="match status" value="1"/>
</dbReference>
<dbReference type="GO" id="GO:0017057">
    <property type="term" value="F:6-phosphogluconolactonase activity"/>
    <property type="evidence" value="ECO:0007669"/>
    <property type="project" value="UniProtKB-UniRule"/>
</dbReference>
<dbReference type="NCBIfam" id="TIGR01198">
    <property type="entry name" value="pgl"/>
    <property type="match status" value="1"/>
</dbReference>
<dbReference type="Proteomes" id="UP000183926">
    <property type="component" value="Unassembled WGS sequence"/>
</dbReference>